<dbReference type="InterPro" id="IPR001623">
    <property type="entry name" value="DnaJ_domain"/>
</dbReference>
<keyword evidence="10 14" id="KW-0143">Chaperone</keyword>
<dbReference type="HAMAP" id="MF_01152">
    <property type="entry name" value="DnaJ"/>
    <property type="match status" value="1"/>
</dbReference>
<dbReference type="AlphaFoldDB" id="A0A170RJ04"/>
<dbReference type="GO" id="GO:0005737">
    <property type="term" value="C:cytoplasm"/>
    <property type="evidence" value="ECO:0007669"/>
    <property type="project" value="UniProtKB-SubCell"/>
</dbReference>
<dbReference type="GO" id="GO:0042026">
    <property type="term" value="P:protein refolding"/>
    <property type="evidence" value="ECO:0007669"/>
    <property type="project" value="TreeGrafter"/>
</dbReference>
<dbReference type="InterPro" id="IPR002939">
    <property type="entry name" value="DnaJ_C"/>
</dbReference>
<dbReference type="Proteomes" id="UP000092677">
    <property type="component" value="Unassembled WGS sequence"/>
</dbReference>
<accession>A0A170RJ04</accession>
<evidence type="ECO:0000259" key="16">
    <source>
        <dbReference type="PROSITE" id="PS50076"/>
    </source>
</evidence>
<feature type="binding site" evidence="14">
    <location>
        <position position="154"/>
    </location>
    <ligand>
        <name>Zn(2+)</name>
        <dbReference type="ChEBI" id="CHEBI:29105"/>
        <label>1</label>
    </ligand>
</feature>
<evidence type="ECO:0000256" key="14">
    <source>
        <dbReference type="HAMAP-Rule" id="MF_01152"/>
    </source>
</evidence>
<dbReference type="PROSITE" id="PS50076">
    <property type="entry name" value="DNAJ_2"/>
    <property type="match status" value="1"/>
</dbReference>
<reference evidence="19" key="1">
    <citation type="submission" date="2016-05" db="EMBL/GenBank/DDBJ databases">
        <title>Draft genome sequences of four strains of Ehrlichia ruminantium, a tick-borne pathogen of ruminants, isolated from Zimbabwe, The Gambia and Ghana.</title>
        <authorList>
            <person name="Nakao R."/>
            <person name="Jongejan F."/>
            <person name="Sugimoto C."/>
        </authorList>
    </citation>
    <scope>NUCLEOTIDE SEQUENCE [LARGE SCALE GENOMIC DNA]</scope>
    <source>
        <strain evidence="19">Kerr Seringe</strain>
    </source>
</reference>
<evidence type="ECO:0000256" key="15">
    <source>
        <dbReference type="PROSITE-ProRule" id="PRU00546"/>
    </source>
</evidence>
<keyword evidence="6 14" id="KW-0677">Repeat</keyword>
<dbReference type="FunFam" id="2.10.230.10:FF:000002">
    <property type="entry name" value="Molecular chaperone DnaJ"/>
    <property type="match status" value="1"/>
</dbReference>
<dbReference type="GO" id="GO:0051082">
    <property type="term" value="F:unfolded protein binding"/>
    <property type="evidence" value="ECO:0007669"/>
    <property type="project" value="UniProtKB-UniRule"/>
</dbReference>
<feature type="binding site" evidence="14">
    <location>
        <position position="190"/>
    </location>
    <ligand>
        <name>Zn(2+)</name>
        <dbReference type="ChEBI" id="CHEBI:29105"/>
        <label>2</label>
    </ligand>
</feature>
<evidence type="ECO:0000256" key="13">
    <source>
        <dbReference type="ARBA" id="ARBA00067609"/>
    </source>
</evidence>
<evidence type="ECO:0000256" key="11">
    <source>
        <dbReference type="ARBA" id="ARBA00053423"/>
    </source>
</evidence>
<comment type="similarity">
    <text evidence="12 14">Belongs to the DnaJ family.</text>
</comment>
<evidence type="ECO:0000256" key="5">
    <source>
        <dbReference type="ARBA" id="ARBA00022723"/>
    </source>
</evidence>
<dbReference type="Pfam" id="PF00684">
    <property type="entry name" value="DnaJ_CXXCXGXG"/>
    <property type="match status" value="1"/>
</dbReference>
<evidence type="ECO:0000256" key="9">
    <source>
        <dbReference type="ARBA" id="ARBA00023016"/>
    </source>
</evidence>
<dbReference type="InterPro" id="IPR012724">
    <property type="entry name" value="DnaJ"/>
</dbReference>
<feature type="binding site" evidence="14">
    <location>
        <position position="151"/>
    </location>
    <ligand>
        <name>Zn(2+)</name>
        <dbReference type="ChEBI" id="CHEBI:29105"/>
        <label>1</label>
    </ligand>
</feature>
<dbReference type="PANTHER" id="PTHR43096">
    <property type="entry name" value="DNAJ HOMOLOG 1, MITOCHONDRIAL-RELATED"/>
    <property type="match status" value="1"/>
</dbReference>
<dbReference type="InterPro" id="IPR001305">
    <property type="entry name" value="HSP_DnaJ_Cys-rich_dom"/>
</dbReference>
<evidence type="ECO:0000256" key="7">
    <source>
        <dbReference type="ARBA" id="ARBA00022771"/>
    </source>
</evidence>
<dbReference type="NCBIfam" id="NF008035">
    <property type="entry name" value="PRK10767.1"/>
    <property type="match status" value="1"/>
</dbReference>
<keyword evidence="3 14" id="KW-0963">Cytoplasm</keyword>
<dbReference type="Pfam" id="PF00226">
    <property type="entry name" value="DnaJ"/>
    <property type="match status" value="1"/>
</dbReference>
<feature type="binding site" evidence="14">
    <location>
        <position position="168"/>
    </location>
    <ligand>
        <name>Zn(2+)</name>
        <dbReference type="ChEBI" id="CHEBI:29105"/>
        <label>2</label>
    </ligand>
</feature>
<dbReference type="RefSeq" id="WP_065432258.1">
    <property type="nucleotide sequence ID" value="NZ_BDDL01000004.1"/>
</dbReference>
<comment type="subcellular location">
    <subcellularLocation>
        <location evidence="1 14">Cytoplasm</location>
    </subcellularLocation>
</comment>
<keyword evidence="8 14" id="KW-0862">Zinc</keyword>
<evidence type="ECO:0000259" key="17">
    <source>
        <dbReference type="PROSITE" id="PS51188"/>
    </source>
</evidence>
<dbReference type="NCBIfam" id="TIGR02349">
    <property type="entry name" value="DnaJ_bact"/>
    <property type="match status" value="1"/>
</dbReference>
<dbReference type="STRING" id="779.GCA_002019755_00015"/>
<name>A0A170RJ04_EHRRU</name>
<evidence type="ECO:0000256" key="8">
    <source>
        <dbReference type="ARBA" id="ARBA00022833"/>
    </source>
</evidence>
<dbReference type="InterPro" id="IPR008971">
    <property type="entry name" value="HSP40/DnaJ_pept-bd"/>
</dbReference>
<dbReference type="PANTHER" id="PTHR43096:SF48">
    <property type="entry name" value="CHAPERONE PROTEIN DNAJ"/>
    <property type="match status" value="1"/>
</dbReference>
<dbReference type="CDD" id="cd06257">
    <property type="entry name" value="DnaJ"/>
    <property type="match status" value="1"/>
</dbReference>
<dbReference type="GO" id="GO:0009408">
    <property type="term" value="P:response to heat"/>
    <property type="evidence" value="ECO:0007669"/>
    <property type="project" value="InterPro"/>
</dbReference>
<evidence type="ECO:0000256" key="2">
    <source>
        <dbReference type="ARBA" id="ARBA00011738"/>
    </source>
</evidence>
<comment type="subunit">
    <text evidence="2 14">Homodimer.</text>
</comment>
<protein>
    <recommendedName>
        <fullName evidence="13 14">Chaperone protein DnaJ</fullName>
    </recommendedName>
</protein>
<proteinExistence type="inferred from homology"/>
<dbReference type="SUPFAM" id="SSF49493">
    <property type="entry name" value="HSP40/DnaJ peptide-binding domain"/>
    <property type="match status" value="2"/>
</dbReference>
<dbReference type="GO" id="GO:0031072">
    <property type="term" value="F:heat shock protein binding"/>
    <property type="evidence" value="ECO:0007669"/>
    <property type="project" value="InterPro"/>
</dbReference>
<dbReference type="CDD" id="cd10719">
    <property type="entry name" value="DnaJ_zf"/>
    <property type="match status" value="1"/>
</dbReference>
<dbReference type="SMART" id="SM00271">
    <property type="entry name" value="DnaJ"/>
    <property type="match status" value="1"/>
</dbReference>
<feature type="binding site" evidence="14">
    <location>
        <position position="204"/>
    </location>
    <ligand>
        <name>Zn(2+)</name>
        <dbReference type="ChEBI" id="CHEBI:29105"/>
        <label>1</label>
    </ligand>
</feature>
<dbReference type="SUPFAM" id="SSF57938">
    <property type="entry name" value="DnaJ/Hsp40 cysteine-rich domain"/>
    <property type="match status" value="1"/>
</dbReference>
<dbReference type="FunFam" id="2.60.260.20:FF:000004">
    <property type="entry name" value="Molecular chaperone DnaJ"/>
    <property type="match status" value="1"/>
</dbReference>
<dbReference type="PROSITE" id="PS51188">
    <property type="entry name" value="ZF_CR"/>
    <property type="match status" value="1"/>
</dbReference>
<feature type="zinc finger region" description="CR-type" evidence="15">
    <location>
        <begin position="138"/>
        <end position="216"/>
    </location>
</feature>
<comment type="cofactor">
    <cofactor evidence="14">
        <name>Zn(2+)</name>
        <dbReference type="ChEBI" id="CHEBI:29105"/>
    </cofactor>
    <text evidence="14">Binds 2 Zn(2+) ions per monomer.</text>
</comment>
<evidence type="ECO:0000256" key="6">
    <source>
        <dbReference type="ARBA" id="ARBA00022737"/>
    </source>
</evidence>
<dbReference type="Gene3D" id="1.10.287.110">
    <property type="entry name" value="DnaJ domain"/>
    <property type="match status" value="1"/>
</dbReference>
<keyword evidence="7 14" id="KW-0863">Zinc-finger</keyword>
<organism evidence="18 19">
    <name type="scientific">Ehrlichia ruminantium</name>
    <name type="common">heartwater rickettsia</name>
    <name type="synonym">Cowdria ruminantium</name>
    <dbReference type="NCBI Taxonomy" id="779"/>
    <lineage>
        <taxon>Bacteria</taxon>
        <taxon>Pseudomonadati</taxon>
        <taxon>Pseudomonadota</taxon>
        <taxon>Alphaproteobacteria</taxon>
        <taxon>Rickettsiales</taxon>
        <taxon>Anaplasmataceae</taxon>
        <taxon>Ehrlichia</taxon>
    </lineage>
</organism>
<comment type="caution">
    <text evidence="18">The sequence shown here is derived from an EMBL/GenBank/DDBJ whole genome shotgun (WGS) entry which is preliminary data.</text>
</comment>
<feature type="binding site" evidence="14">
    <location>
        <position position="193"/>
    </location>
    <ligand>
        <name>Zn(2+)</name>
        <dbReference type="ChEBI" id="CHEBI:29105"/>
        <label>2</label>
    </ligand>
</feature>
<dbReference type="EMBL" id="BDDL01000004">
    <property type="protein sequence ID" value="GAT76825.1"/>
    <property type="molecule type" value="Genomic_DNA"/>
</dbReference>
<feature type="repeat" description="CXXCXGXG motif" evidence="14">
    <location>
        <begin position="151"/>
        <end position="158"/>
    </location>
</feature>
<dbReference type="CDD" id="cd10747">
    <property type="entry name" value="DnaJ_C"/>
    <property type="match status" value="1"/>
</dbReference>
<feature type="repeat" description="CXXCXGXG motif" evidence="14">
    <location>
        <begin position="204"/>
        <end position="211"/>
    </location>
</feature>
<dbReference type="InterPro" id="IPR036410">
    <property type="entry name" value="HSP_DnaJ_Cys-rich_dom_sf"/>
</dbReference>
<feature type="binding site" evidence="14">
    <location>
        <position position="207"/>
    </location>
    <ligand>
        <name>Zn(2+)</name>
        <dbReference type="ChEBI" id="CHEBI:29105"/>
        <label>1</label>
    </ligand>
</feature>
<comment type="function">
    <text evidence="11 14">Participates actively in the response to hyperosmotic and heat shock by preventing the aggregation of stress-denatured proteins and by disaggregating proteins, also in an autonomous, DnaK-independent fashion. Unfolded proteins bind initially to DnaJ; upon interaction with the DnaJ-bound protein, DnaK hydrolyzes its bound ATP, resulting in the formation of a stable complex. GrpE releases ADP from DnaK; ATP binding to DnaK triggers the release of the substrate protein, thus completing the reaction cycle. Several rounds of ATP-dependent interactions between DnaJ, DnaK and GrpE are required for fully efficient folding. Also involved, together with DnaK and GrpE, in the DNA replication of plasmids through activation of initiation proteins.</text>
</comment>
<dbReference type="FunFam" id="1.10.287.110:FF:000034">
    <property type="entry name" value="Chaperone protein DnaJ"/>
    <property type="match status" value="1"/>
</dbReference>
<evidence type="ECO:0000256" key="12">
    <source>
        <dbReference type="ARBA" id="ARBA00061004"/>
    </source>
</evidence>
<feature type="domain" description="CR-type" evidence="17">
    <location>
        <begin position="138"/>
        <end position="216"/>
    </location>
</feature>
<sequence>MSKSDYYDLLGLSKNATPEEIKKAYRKMALKYHPDKNPGDKAAEEKFKELSEAYDVLIDKDKRAAYDRYGHSAFSDGGGRGGFDFNSGFSTDFSDIFNDLFGGGFRGGRSSSKRQDGGTVGSDLRLDIEITLEDSFNGTKVPINYVTHVKCSSCSGSGSEGSVKSVQCSTCHGAGNIRTQQGFFTIERTCHVCNGEGEIIKNKCKKCSGSGRVRDEVNLLVTVPKGIESGDKIRLNGKGEAGYRGAQSGDLYVYPNIKKHKFFTRNGADLYCNVPIKMILATLGGHIEMPSIDGTWTKVKVPEGSQNGDKLRLKEKGMPVINSSRRGDMYIQITVETPVNLTKQQKELLKKFDEEPNTVECSPQSTGFFQKVKSFWNDIRSS</sequence>
<evidence type="ECO:0000313" key="19">
    <source>
        <dbReference type="Proteomes" id="UP000092677"/>
    </source>
</evidence>
<dbReference type="PRINTS" id="PR00625">
    <property type="entry name" value="JDOMAIN"/>
</dbReference>
<keyword evidence="5 14" id="KW-0479">Metal-binding</keyword>
<dbReference type="Pfam" id="PF01556">
    <property type="entry name" value="DnaJ_C"/>
    <property type="match status" value="1"/>
</dbReference>
<dbReference type="Gene3D" id="2.60.260.20">
    <property type="entry name" value="Urease metallochaperone UreE, N-terminal domain"/>
    <property type="match status" value="2"/>
</dbReference>
<gene>
    <name evidence="14 18" type="primary">dnaJ</name>
    <name evidence="18" type="ORF">EHRUM2_00190</name>
</gene>
<keyword evidence="9 14" id="KW-0346">Stress response</keyword>
<evidence type="ECO:0000256" key="4">
    <source>
        <dbReference type="ARBA" id="ARBA00022705"/>
    </source>
</evidence>
<evidence type="ECO:0000256" key="3">
    <source>
        <dbReference type="ARBA" id="ARBA00022490"/>
    </source>
</evidence>
<dbReference type="InterPro" id="IPR036869">
    <property type="entry name" value="J_dom_sf"/>
</dbReference>
<dbReference type="Gene3D" id="2.10.230.10">
    <property type="entry name" value="Heat shock protein DnaJ, cysteine-rich domain"/>
    <property type="match status" value="1"/>
</dbReference>
<feature type="binding site" evidence="14">
    <location>
        <position position="171"/>
    </location>
    <ligand>
        <name>Zn(2+)</name>
        <dbReference type="ChEBI" id="CHEBI:29105"/>
        <label>2</label>
    </ligand>
</feature>
<dbReference type="SUPFAM" id="SSF46565">
    <property type="entry name" value="Chaperone J-domain"/>
    <property type="match status" value="1"/>
</dbReference>
<evidence type="ECO:0000256" key="10">
    <source>
        <dbReference type="ARBA" id="ARBA00023186"/>
    </source>
</evidence>
<feature type="repeat" description="CXXCXGXG motif" evidence="14">
    <location>
        <begin position="190"/>
        <end position="197"/>
    </location>
</feature>
<keyword evidence="4 14" id="KW-0235">DNA replication</keyword>
<evidence type="ECO:0000313" key="18">
    <source>
        <dbReference type="EMBL" id="GAT76825.1"/>
    </source>
</evidence>
<evidence type="ECO:0000256" key="1">
    <source>
        <dbReference type="ARBA" id="ARBA00004496"/>
    </source>
</evidence>
<dbReference type="InterPro" id="IPR018253">
    <property type="entry name" value="DnaJ_domain_CS"/>
</dbReference>
<feature type="repeat" description="CXXCXGXG motif" evidence="14">
    <location>
        <begin position="168"/>
        <end position="175"/>
    </location>
</feature>
<comment type="domain">
    <text evidence="14">The J domain is necessary and sufficient to stimulate DnaK ATPase activity. Zinc center 1 plays an important role in the autonomous, DnaK-independent chaperone activity of DnaJ. Zinc center 2 is essential for interaction with DnaK and for DnaJ activity.</text>
</comment>
<dbReference type="GO" id="GO:0006260">
    <property type="term" value="P:DNA replication"/>
    <property type="evidence" value="ECO:0007669"/>
    <property type="project" value="UniProtKB-KW"/>
</dbReference>
<dbReference type="GO" id="GO:0005524">
    <property type="term" value="F:ATP binding"/>
    <property type="evidence" value="ECO:0007669"/>
    <property type="project" value="InterPro"/>
</dbReference>
<dbReference type="GO" id="GO:0008270">
    <property type="term" value="F:zinc ion binding"/>
    <property type="evidence" value="ECO:0007669"/>
    <property type="project" value="UniProtKB-UniRule"/>
</dbReference>
<feature type="domain" description="J" evidence="16">
    <location>
        <begin position="5"/>
        <end position="70"/>
    </location>
</feature>
<dbReference type="PROSITE" id="PS00636">
    <property type="entry name" value="DNAJ_1"/>
    <property type="match status" value="1"/>
</dbReference>